<evidence type="ECO:0000313" key="2">
    <source>
        <dbReference type="EMBL" id="MEX6632612.1"/>
    </source>
</evidence>
<evidence type="ECO:0008006" key="4">
    <source>
        <dbReference type="Google" id="ProtNLM"/>
    </source>
</evidence>
<keyword evidence="3" id="KW-1185">Reference proteome</keyword>
<dbReference type="Proteomes" id="UP001560685">
    <property type="component" value="Unassembled WGS sequence"/>
</dbReference>
<dbReference type="PROSITE" id="PS51257">
    <property type="entry name" value="PROKAR_LIPOPROTEIN"/>
    <property type="match status" value="1"/>
</dbReference>
<dbReference type="RefSeq" id="WP_369312534.1">
    <property type="nucleotide sequence ID" value="NZ_JBEHZE010000001.1"/>
</dbReference>
<reference evidence="2 3" key="1">
    <citation type="submission" date="2024-05" db="EMBL/GenBank/DDBJ databases">
        <title>Three bacterial strains, DH-69, EH-24, and ECK-19 isolated from coastal sediments.</title>
        <authorList>
            <person name="Ye Y.-Q."/>
            <person name="Du Z.-J."/>
        </authorList>
    </citation>
    <scope>NUCLEOTIDE SEQUENCE [LARGE SCALE GENOMIC DNA]</scope>
    <source>
        <strain evidence="2 3">ECK-19</strain>
    </source>
</reference>
<comment type="caution">
    <text evidence="2">The sequence shown here is derived from an EMBL/GenBank/DDBJ whole genome shotgun (WGS) entry which is preliminary data.</text>
</comment>
<accession>A0ABV3Z5K5</accession>
<feature type="signal peptide" evidence="1">
    <location>
        <begin position="1"/>
        <end position="25"/>
    </location>
</feature>
<dbReference type="EMBL" id="JBEHZE010000001">
    <property type="protein sequence ID" value="MEX6632612.1"/>
    <property type="molecule type" value="Genomic_DNA"/>
</dbReference>
<organism evidence="2 3">
    <name type="scientific">Hyphococcus lacteus</name>
    <dbReference type="NCBI Taxonomy" id="3143536"/>
    <lineage>
        <taxon>Bacteria</taxon>
        <taxon>Pseudomonadati</taxon>
        <taxon>Pseudomonadota</taxon>
        <taxon>Alphaproteobacteria</taxon>
        <taxon>Parvularculales</taxon>
        <taxon>Parvularculaceae</taxon>
        <taxon>Hyphococcus</taxon>
    </lineage>
</organism>
<evidence type="ECO:0000256" key="1">
    <source>
        <dbReference type="SAM" id="SignalP"/>
    </source>
</evidence>
<keyword evidence="1" id="KW-0732">Signal</keyword>
<evidence type="ECO:0000313" key="3">
    <source>
        <dbReference type="Proteomes" id="UP001560685"/>
    </source>
</evidence>
<name>A0ABV3Z5K5_9PROT</name>
<sequence length="159" mass="18733">MKNKGFSVMALAALMLAGCATGSYGPRYEPARSQADAGYSDYRIDDNRYRVQYRVDNGDTQLAQDWALRRAAEVTLDQRYDWFQIISRNRSFRDDDFERYDRFQTYNDRNDTRPRYDSRYDDDAIVVIEIIMGNNPPPRSASVYDARQVLDYTRGRTRY</sequence>
<dbReference type="NCBIfam" id="NF047637">
    <property type="entry name" value="lipo_CC0125"/>
    <property type="match status" value="1"/>
</dbReference>
<gene>
    <name evidence="2" type="ORF">ABFZ84_03540</name>
</gene>
<proteinExistence type="predicted"/>
<feature type="chain" id="PRO_5045925408" description="DUF3576 domain-containing protein" evidence="1">
    <location>
        <begin position="26"/>
        <end position="159"/>
    </location>
</feature>
<protein>
    <recommendedName>
        <fullName evidence="4">DUF3576 domain-containing protein</fullName>
    </recommendedName>
</protein>